<feature type="transmembrane region" description="Helical" evidence="7">
    <location>
        <begin position="231"/>
        <end position="250"/>
    </location>
</feature>
<proteinExistence type="predicted"/>
<reference evidence="9" key="1">
    <citation type="journal article" date="2023" name="Nat. Commun.">
        <title>Diploid and tetraploid genomes of Acorus and the evolution of monocots.</title>
        <authorList>
            <person name="Ma L."/>
            <person name="Liu K.W."/>
            <person name="Li Z."/>
            <person name="Hsiao Y.Y."/>
            <person name="Qi Y."/>
            <person name="Fu T."/>
            <person name="Tang G.D."/>
            <person name="Zhang D."/>
            <person name="Sun W.H."/>
            <person name="Liu D.K."/>
            <person name="Li Y."/>
            <person name="Chen G.Z."/>
            <person name="Liu X.D."/>
            <person name="Liao X.Y."/>
            <person name="Jiang Y.T."/>
            <person name="Yu X."/>
            <person name="Hao Y."/>
            <person name="Huang J."/>
            <person name="Zhao X.W."/>
            <person name="Ke S."/>
            <person name="Chen Y.Y."/>
            <person name="Wu W.L."/>
            <person name="Hsu J.L."/>
            <person name="Lin Y.F."/>
            <person name="Huang M.D."/>
            <person name="Li C.Y."/>
            <person name="Huang L."/>
            <person name="Wang Z.W."/>
            <person name="Zhao X."/>
            <person name="Zhong W.Y."/>
            <person name="Peng D.H."/>
            <person name="Ahmad S."/>
            <person name="Lan S."/>
            <person name="Zhang J.S."/>
            <person name="Tsai W.C."/>
            <person name="Van de Peer Y."/>
            <person name="Liu Z.J."/>
        </authorList>
    </citation>
    <scope>NUCLEOTIDE SEQUENCE</scope>
    <source>
        <strain evidence="9">CP</strain>
    </source>
</reference>
<sequence>MDKRAVVGAEEDDHEREGTVWTATAHVVTAVIGSGVLALAWSVAQMGWIVGPAMLVGFAWVTYYTSTLLADCYRSPNGARNYTYMDAVRSYLGPKKVAICGIIQYSALWGTMVGYTITTATSMIAKCGASGNLFMIVFGLTQIVLSQLPSLENVTWLSVVAATMSFAYSFIGLCLCTAKWVTHGDIRGTLTGVQNSGGGGSHGFSPAAKTWGDTLKSPPAENKSMKKATKYGVSLTAAFYLSLACIGYAAFGNDSPGNILTGFGFYEPYWLVDAANVCIVVHLVGAYQVYAQPILTLNERYVASRWPDARFIRAEFAVRAPFASETQKPLFRLSLSNLVLRTALVALTTLVAMLVPFFNAVLGLIGACSFWPLSVYFPVSMHVARAKIGRGSARWVALQGLSAVCLMVSVGAGFGSVADIVSNMRHAAPFKNVAY</sequence>
<evidence type="ECO:0000313" key="10">
    <source>
        <dbReference type="Proteomes" id="UP001180020"/>
    </source>
</evidence>
<keyword evidence="10" id="KW-1185">Reference proteome</keyword>
<keyword evidence="2" id="KW-0813">Transport</keyword>
<evidence type="ECO:0000256" key="4">
    <source>
        <dbReference type="ARBA" id="ARBA00022970"/>
    </source>
</evidence>
<dbReference type="GO" id="GO:0006865">
    <property type="term" value="P:amino acid transport"/>
    <property type="evidence" value="ECO:0007669"/>
    <property type="project" value="UniProtKB-KW"/>
</dbReference>
<evidence type="ECO:0000256" key="3">
    <source>
        <dbReference type="ARBA" id="ARBA00022692"/>
    </source>
</evidence>
<dbReference type="AlphaFoldDB" id="A0AAV9FCE6"/>
<dbReference type="InterPro" id="IPR013057">
    <property type="entry name" value="AA_transpt_TM"/>
</dbReference>
<comment type="subcellular location">
    <subcellularLocation>
        <location evidence="1">Membrane</location>
    </subcellularLocation>
</comment>
<dbReference type="EMBL" id="JAUJYO010000002">
    <property type="protein sequence ID" value="KAK1323575.1"/>
    <property type="molecule type" value="Genomic_DNA"/>
</dbReference>
<evidence type="ECO:0000256" key="1">
    <source>
        <dbReference type="ARBA" id="ARBA00004370"/>
    </source>
</evidence>
<feature type="transmembrane region" description="Helical" evidence="7">
    <location>
        <begin position="396"/>
        <end position="418"/>
    </location>
</feature>
<dbReference type="Pfam" id="PF01490">
    <property type="entry name" value="Aa_trans"/>
    <property type="match status" value="1"/>
</dbReference>
<reference evidence="9" key="2">
    <citation type="submission" date="2023-06" db="EMBL/GenBank/DDBJ databases">
        <authorList>
            <person name="Ma L."/>
            <person name="Liu K.-W."/>
            <person name="Li Z."/>
            <person name="Hsiao Y.-Y."/>
            <person name="Qi Y."/>
            <person name="Fu T."/>
            <person name="Tang G."/>
            <person name="Zhang D."/>
            <person name="Sun W.-H."/>
            <person name="Liu D.-K."/>
            <person name="Li Y."/>
            <person name="Chen G.-Z."/>
            <person name="Liu X.-D."/>
            <person name="Liao X.-Y."/>
            <person name="Jiang Y.-T."/>
            <person name="Yu X."/>
            <person name="Hao Y."/>
            <person name="Huang J."/>
            <person name="Zhao X.-W."/>
            <person name="Ke S."/>
            <person name="Chen Y.-Y."/>
            <person name="Wu W.-L."/>
            <person name="Hsu J.-L."/>
            <person name="Lin Y.-F."/>
            <person name="Huang M.-D."/>
            <person name="Li C.-Y."/>
            <person name="Huang L."/>
            <person name="Wang Z.-W."/>
            <person name="Zhao X."/>
            <person name="Zhong W.-Y."/>
            <person name="Peng D.-H."/>
            <person name="Ahmad S."/>
            <person name="Lan S."/>
            <person name="Zhang J.-S."/>
            <person name="Tsai W.-C."/>
            <person name="Van De Peer Y."/>
            <person name="Liu Z.-J."/>
        </authorList>
    </citation>
    <scope>NUCLEOTIDE SEQUENCE</scope>
    <source>
        <strain evidence="9">CP</strain>
        <tissue evidence="9">Leaves</tissue>
    </source>
</reference>
<comment type="caution">
    <text evidence="9">The sequence shown here is derived from an EMBL/GenBank/DDBJ whole genome shotgun (WGS) entry which is preliminary data.</text>
</comment>
<keyword evidence="5 7" id="KW-1133">Transmembrane helix</keyword>
<evidence type="ECO:0000256" key="5">
    <source>
        <dbReference type="ARBA" id="ARBA00022989"/>
    </source>
</evidence>
<evidence type="ECO:0000256" key="7">
    <source>
        <dbReference type="SAM" id="Phobius"/>
    </source>
</evidence>
<gene>
    <name evidence="9" type="primary">AAP6</name>
    <name evidence="9" type="ORF">QJS10_CPA02g00756</name>
</gene>
<dbReference type="GO" id="GO:0016020">
    <property type="term" value="C:membrane"/>
    <property type="evidence" value="ECO:0007669"/>
    <property type="project" value="UniProtKB-SubCell"/>
</dbReference>
<feature type="transmembrane region" description="Helical" evidence="7">
    <location>
        <begin position="48"/>
        <end position="66"/>
    </location>
</feature>
<organism evidence="9 10">
    <name type="scientific">Acorus calamus</name>
    <name type="common">Sweet flag</name>
    <dbReference type="NCBI Taxonomy" id="4465"/>
    <lineage>
        <taxon>Eukaryota</taxon>
        <taxon>Viridiplantae</taxon>
        <taxon>Streptophyta</taxon>
        <taxon>Embryophyta</taxon>
        <taxon>Tracheophyta</taxon>
        <taxon>Spermatophyta</taxon>
        <taxon>Magnoliopsida</taxon>
        <taxon>Liliopsida</taxon>
        <taxon>Acoraceae</taxon>
        <taxon>Acorus</taxon>
    </lineage>
</organism>
<dbReference type="Proteomes" id="UP001180020">
    <property type="component" value="Unassembled WGS sequence"/>
</dbReference>
<feature type="transmembrane region" description="Helical" evidence="7">
    <location>
        <begin position="338"/>
        <end position="358"/>
    </location>
</feature>
<keyword evidence="3 7" id="KW-0812">Transmembrane</keyword>
<feature type="domain" description="Amino acid transporter transmembrane" evidence="8">
    <location>
        <begin position="17"/>
        <end position="420"/>
    </location>
</feature>
<dbReference type="PANTHER" id="PTHR48017">
    <property type="entry name" value="OS05G0424000 PROTEIN-RELATED"/>
    <property type="match status" value="1"/>
</dbReference>
<evidence type="ECO:0000256" key="6">
    <source>
        <dbReference type="ARBA" id="ARBA00023136"/>
    </source>
</evidence>
<accession>A0AAV9FCE6</accession>
<keyword evidence="4" id="KW-0029">Amino-acid transport</keyword>
<feature type="transmembrane region" description="Helical" evidence="7">
    <location>
        <begin position="154"/>
        <end position="178"/>
    </location>
</feature>
<keyword evidence="6 7" id="KW-0472">Membrane</keyword>
<evidence type="ECO:0000256" key="2">
    <source>
        <dbReference type="ARBA" id="ARBA00022448"/>
    </source>
</evidence>
<name>A0AAV9FCE6_ACOCL</name>
<evidence type="ECO:0000313" key="9">
    <source>
        <dbReference type="EMBL" id="KAK1323575.1"/>
    </source>
</evidence>
<feature type="transmembrane region" description="Helical" evidence="7">
    <location>
        <begin position="270"/>
        <end position="290"/>
    </location>
</feature>
<feature type="transmembrane region" description="Helical" evidence="7">
    <location>
        <begin position="20"/>
        <end position="41"/>
    </location>
</feature>
<protein>
    <submittedName>
        <fullName evidence="9">Amino acid permease 6</fullName>
    </submittedName>
</protein>
<feature type="transmembrane region" description="Helical" evidence="7">
    <location>
        <begin position="364"/>
        <end position="384"/>
    </location>
</feature>
<feature type="transmembrane region" description="Helical" evidence="7">
    <location>
        <begin position="129"/>
        <end position="148"/>
    </location>
</feature>
<evidence type="ECO:0000259" key="8">
    <source>
        <dbReference type="Pfam" id="PF01490"/>
    </source>
</evidence>